<evidence type="ECO:0000313" key="3">
    <source>
        <dbReference type="Proteomes" id="UP001372834"/>
    </source>
</evidence>
<accession>A0AAN8Q374</accession>
<sequence>MSNGEERQNDRTFRISSMNEFNTQANKTESLMGGPGVCTSCYEYNVKATFQTDYAKKIQKRRKEGREATTILNVARVNPSRGPLSGPPAYLRPTQKPTSSQDDHVFKRLNVCVAFFWQFVTRVVKRRKRTKGRMWKIDFESFTTKRTFKMYQVVKLQTKKKPTGKNNVVNVVKSDKI</sequence>
<gene>
    <name evidence="2" type="ORF">RUM43_012843</name>
</gene>
<dbReference type="EMBL" id="JAWJWE010000006">
    <property type="protein sequence ID" value="KAK6633100.1"/>
    <property type="molecule type" value="Genomic_DNA"/>
</dbReference>
<protein>
    <submittedName>
        <fullName evidence="2">Uncharacterized protein</fullName>
    </submittedName>
</protein>
<evidence type="ECO:0000256" key="1">
    <source>
        <dbReference type="SAM" id="MobiDB-lite"/>
    </source>
</evidence>
<evidence type="ECO:0000313" key="2">
    <source>
        <dbReference type="EMBL" id="KAK6633100.1"/>
    </source>
</evidence>
<proteinExistence type="predicted"/>
<reference evidence="2 3" key="1">
    <citation type="submission" date="2023-10" db="EMBL/GenBank/DDBJ databases">
        <title>Genomes of two closely related lineages of the louse Polyplax serrata with different host specificities.</title>
        <authorList>
            <person name="Martinu J."/>
            <person name="Tarabai H."/>
            <person name="Stefka J."/>
            <person name="Hypsa V."/>
        </authorList>
    </citation>
    <scope>NUCLEOTIDE SEQUENCE [LARGE SCALE GENOMIC DNA]</scope>
    <source>
        <strain evidence="2">HR10_N</strain>
    </source>
</reference>
<dbReference type="Proteomes" id="UP001372834">
    <property type="component" value="Unassembled WGS sequence"/>
</dbReference>
<feature type="region of interest" description="Disordered" evidence="1">
    <location>
        <begin position="78"/>
        <end position="99"/>
    </location>
</feature>
<name>A0AAN8Q374_POLSC</name>
<organism evidence="2 3">
    <name type="scientific">Polyplax serrata</name>
    <name type="common">Common mouse louse</name>
    <dbReference type="NCBI Taxonomy" id="468196"/>
    <lineage>
        <taxon>Eukaryota</taxon>
        <taxon>Metazoa</taxon>
        <taxon>Ecdysozoa</taxon>
        <taxon>Arthropoda</taxon>
        <taxon>Hexapoda</taxon>
        <taxon>Insecta</taxon>
        <taxon>Pterygota</taxon>
        <taxon>Neoptera</taxon>
        <taxon>Paraneoptera</taxon>
        <taxon>Psocodea</taxon>
        <taxon>Troctomorpha</taxon>
        <taxon>Phthiraptera</taxon>
        <taxon>Anoplura</taxon>
        <taxon>Polyplacidae</taxon>
        <taxon>Polyplax</taxon>
    </lineage>
</organism>
<dbReference type="AlphaFoldDB" id="A0AAN8Q374"/>
<comment type="caution">
    <text evidence="2">The sequence shown here is derived from an EMBL/GenBank/DDBJ whole genome shotgun (WGS) entry which is preliminary data.</text>
</comment>